<dbReference type="Proteomes" id="UP001501094">
    <property type="component" value="Unassembled WGS sequence"/>
</dbReference>
<comment type="cofactor">
    <cofactor evidence="1">
        <name>Mg(2+)</name>
        <dbReference type="ChEBI" id="CHEBI:18420"/>
    </cofactor>
</comment>
<comment type="similarity">
    <text evidence="2 7">Belongs to the phosphohexose mutase family.</text>
</comment>
<keyword evidence="14" id="KW-1185">Reference proteome</keyword>
<dbReference type="InterPro" id="IPR045244">
    <property type="entry name" value="PGM"/>
</dbReference>
<dbReference type="PANTHER" id="PTHR22573:SF57">
    <property type="entry name" value="PHOSPHOGLUCOMUTASE"/>
    <property type="match status" value="1"/>
</dbReference>
<feature type="domain" description="Alpha-D-phosphohexomutase alpha/beta/alpha" evidence="12">
    <location>
        <begin position="340"/>
        <end position="461"/>
    </location>
</feature>
<keyword evidence="4 7" id="KW-0479">Metal-binding</keyword>
<evidence type="ECO:0000256" key="4">
    <source>
        <dbReference type="ARBA" id="ARBA00022723"/>
    </source>
</evidence>
<accession>A0ABP4ZP70</accession>
<dbReference type="InterPro" id="IPR005844">
    <property type="entry name" value="A-D-PHexomutase_a/b/a-I"/>
</dbReference>
<name>A0ABP4ZP70_9MICO</name>
<gene>
    <name evidence="13" type="primary">pgm</name>
    <name evidence="13" type="ORF">GCM10009751_20930</name>
</gene>
<dbReference type="InterPro" id="IPR016055">
    <property type="entry name" value="A-D-PHexomutase_a/b/a-I/II/III"/>
</dbReference>
<evidence type="ECO:0000259" key="9">
    <source>
        <dbReference type="Pfam" id="PF00408"/>
    </source>
</evidence>
<dbReference type="InterPro" id="IPR036900">
    <property type="entry name" value="A-D-PHexomutase_C_sf"/>
</dbReference>
<dbReference type="Pfam" id="PF00408">
    <property type="entry name" value="PGM_PMM_IV"/>
    <property type="match status" value="1"/>
</dbReference>
<dbReference type="Gene3D" id="3.40.120.10">
    <property type="entry name" value="Alpha-D-Glucose-1,6-Bisphosphate, subunit A, domain 3"/>
    <property type="match status" value="3"/>
</dbReference>
<evidence type="ECO:0000259" key="12">
    <source>
        <dbReference type="Pfam" id="PF02880"/>
    </source>
</evidence>
<dbReference type="InterPro" id="IPR005852">
    <property type="entry name" value="PGM_a-D-Glc-sp"/>
</dbReference>
<evidence type="ECO:0000259" key="10">
    <source>
        <dbReference type="Pfam" id="PF02878"/>
    </source>
</evidence>
<evidence type="ECO:0000259" key="11">
    <source>
        <dbReference type="Pfam" id="PF02879"/>
    </source>
</evidence>
<dbReference type="InterPro" id="IPR016066">
    <property type="entry name" value="A-D-PHexomutase_CS"/>
</dbReference>
<reference evidence="14" key="1">
    <citation type="journal article" date="2019" name="Int. J. Syst. Evol. Microbiol.">
        <title>The Global Catalogue of Microorganisms (GCM) 10K type strain sequencing project: providing services to taxonomists for standard genome sequencing and annotation.</title>
        <authorList>
            <consortium name="The Broad Institute Genomics Platform"/>
            <consortium name="The Broad Institute Genome Sequencing Center for Infectious Disease"/>
            <person name="Wu L."/>
            <person name="Ma J."/>
        </authorList>
    </citation>
    <scope>NUCLEOTIDE SEQUENCE [LARGE SCALE GENOMIC DNA]</scope>
    <source>
        <strain evidence="14">JCM 14326</strain>
    </source>
</reference>
<dbReference type="Gene3D" id="3.30.310.50">
    <property type="entry name" value="Alpha-D-phosphohexomutase, C-terminal domain"/>
    <property type="match status" value="1"/>
</dbReference>
<feature type="domain" description="Alpha-D-phosphohexomutase C-terminal" evidence="9">
    <location>
        <begin position="503"/>
        <end position="558"/>
    </location>
</feature>
<dbReference type="SUPFAM" id="SSF53738">
    <property type="entry name" value="Phosphoglucomutase, first 3 domains"/>
    <property type="match status" value="3"/>
</dbReference>
<feature type="region of interest" description="Disordered" evidence="8">
    <location>
        <begin position="306"/>
        <end position="327"/>
    </location>
</feature>
<feature type="domain" description="Alpha-D-phosphohexomutase alpha/beta/alpha" evidence="10">
    <location>
        <begin position="38"/>
        <end position="187"/>
    </location>
</feature>
<evidence type="ECO:0000313" key="13">
    <source>
        <dbReference type="EMBL" id="GAA1862963.1"/>
    </source>
</evidence>
<feature type="domain" description="Alpha-D-phosphohexomutase alpha/beta/alpha" evidence="11">
    <location>
        <begin position="217"/>
        <end position="336"/>
    </location>
</feature>
<dbReference type="Pfam" id="PF02878">
    <property type="entry name" value="PGM_PMM_I"/>
    <property type="match status" value="1"/>
</dbReference>
<dbReference type="PROSITE" id="PS00710">
    <property type="entry name" value="PGM_PMM"/>
    <property type="match status" value="1"/>
</dbReference>
<dbReference type="RefSeq" id="WP_344102406.1">
    <property type="nucleotide sequence ID" value="NZ_BAAANL010000004.1"/>
</dbReference>
<sequence length="565" mass="59149">MHPRAGTVAQEADLIDVDRVVGAYYDLRPDPENPAQRVVFGTSGHRGSSLDGAFNEAHIVATTAAIVEYRREQGTDGPLFIGRDTHALSLPAWQTALEVLAAAGVTVMIDARDSYTPTPAVSQSILLHNEALTEAGVRTSGPGLADGIVVTPSHNPPRDGGFKYNPPHGGPAGSDATGRIADRANEILAGGIATVPRISLEAALAAGTTHRHDFLTTYVDDLASVLDLEAIRSAGVRIGADPLGGASVEYWGAIGERYDLDLTVVNPQVDPRWAFMTLDHDGRIRMDCSSPSAMASLVATMRGTTTDAASSGPAPYDIATGNDADSDRHGIVTPDGGLMNPNHYLAVAIRYLFSGGRPDWGDGAAIGKTLVSSSLIDRVAGGLGRKVVEVPVGFKWFVPGLLTGEVAFGGEESAGASFLRRDGRVWSTDKDGLLLALLASEILATTGRTPSQHHAELVAEYGESWYARVDAPASREEKAALSALSPSDVTATEVAGQPITAKLTEAPGNGAKIGGLKVTTADSWFAARPSGTEDVYKIYAESFVSAEHLTEVQAAAREVVANALT</sequence>
<evidence type="ECO:0000313" key="14">
    <source>
        <dbReference type="Proteomes" id="UP001501094"/>
    </source>
</evidence>
<keyword evidence="5 7" id="KW-0460">Magnesium</keyword>
<dbReference type="EMBL" id="BAAANL010000004">
    <property type="protein sequence ID" value="GAA1862963.1"/>
    <property type="molecule type" value="Genomic_DNA"/>
</dbReference>
<evidence type="ECO:0000256" key="6">
    <source>
        <dbReference type="ARBA" id="ARBA00023235"/>
    </source>
</evidence>
<evidence type="ECO:0000256" key="1">
    <source>
        <dbReference type="ARBA" id="ARBA00001946"/>
    </source>
</evidence>
<evidence type="ECO:0000256" key="5">
    <source>
        <dbReference type="ARBA" id="ARBA00022842"/>
    </source>
</evidence>
<evidence type="ECO:0000256" key="2">
    <source>
        <dbReference type="ARBA" id="ARBA00010231"/>
    </source>
</evidence>
<evidence type="ECO:0000256" key="7">
    <source>
        <dbReference type="RuleBase" id="RU004326"/>
    </source>
</evidence>
<dbReference type="SUPFAM" id="SSF55957">
    <property type="entry name" value="Phosphoglucomutase, C-terminal domain"/>
    <property type="match status" value="1"/>
</dbReference>
<keyword evidence="3" id="KW-0597">Phosphoprotein</keyword>
<evidence type="ECO:0000256" key="8">
    <source>
        <dbReference type="SAM" id="MobiDB-lite"/>
    </source>
</evidence>
<dbReference type="InterPro" id="IPR005843">
    <property type="entry name" value="A-D-PHexomutase_C"/>
</dbReference>
<dbReference type="PANTHER" id="PTHR22573">
    <property type="entry name" value="PHOSPHOHEXOMUTASE FAMILY MEMBER"/>
    <property type="match status" value="1"/>
</dbReference>
<dbReference type="InterPro" id="IPR005846">
    <property type="entry name" value="A-D-PHexomutase_a/b/a-III"/>
</dbReference>
<keyword evidence="6" id="KW-0413">Isomerase</keyword>
<protein>
    <submittedName>
        <fullName evidence="13">Phosphoglucomutase (Alpha-D-glucose-1,6-bisphosphate-dependent)</fullName>
    </submittedName>
</protein>
<proteinExistence type="inferred from homology"/>
<dbReference type="CDD" id="cd05801">
    <property type="entry name" value="PGM_like3"/>
    <property type="match status" value="1"/>
</dbReference>
<evidence type="ECO:0000256" key="3">
    <source>
        <dbReference type="ARBA" id="ARBA00022553"/>
    </source>
</evidence>
<dbReference type="NCBIfam" id="TIGR01132">
    <property type="entry name" value="pgm"/>
    <property type="match status" value="1"/>
</dbReference>
<comment type="caution">
    <text evidence="13">The sequence shown here is derived from an EMBL/GenBank/DDBJ whole genome shotgun (WGS) entry which is preliminary data.</text>
</comment>
<organism evidence="13 14">
    <name type="scientific">Myceligenerans crystallogenes</name>
    <dbReference type="NCBI Taxonomy" id="316335"/>
    <lineage>
        <taxon>Bacteria</taxon>
        <taxon>Bacillati</taxon>
        <taxon>Actinomycetota</taxon>
        <taxon>Actinomycetes</taxon>
        <taxon>Micrococcales</taxon>
        <taxon>Promicromonosporaceae</taxon>
        <taxon>Myceligenerans</taxon>
    </lineage>
</organism>
<dbReference type="Pfam" id="PF02879">
    <property type="entry name" value="PGM_PMM_II"/>
    <property type="match status" value="1"/>
</dbReference>
<dbReference type="Pfam" id="PF02880">
    <property type="entry name" value="PGM_PMM_III"/>
    <property type="match status" value="1"/>
</dbReference>
<dbReference type="InterPro" id="IPR005845">
    <property type="entry name" value="A-D-PHexomutase_a/b/a-II"/>
</dbReference>